<feature type="domain" description="GIY-YIG" evidence="1">
    <location>
        <begin position="27"/>
        <end position="101"/>
    </location>
</feature>
<dbReference type="InterPro" id="IPR035901">
    <property type="entry name" value="GIY-YIG_endonuc_sf"/>
</dbReference>
<protein>
    <recommendedName>
        <fullName evidence="1">GIY-YIG domain-containing protein</fullName>
    </recommendedName>
</protein>
<dbReference type="EMBL" id="FNEV01000007">
    <property type="protein sequence ID" value="SDJ57789.1"/>
    <property type="molecule type" value="Genomic_DNA"/>
</dbReference>
<sequence length="548" mass="64386">MQNELIFEKRTFTDNELSKIHTIYLNNYPVVYLLLNKKKSIAYIGQTAQARRRLKTHLASPERNLHNETVLIGHNKLNQSATYNIETKLINYFIADNKYKLQNVSQTRAEKMHDYYQKDMYNNEIFNDIWEKLREEQIAEQTIEHLQNKDIYKLSPYKELSEQQLDVKEEIIDFCQKKMDQEGHHVFIVEGEAGSGKSVLLSSLFNTIQDLSKEPSSSLHNSDNYVLVNHSEMLKTYKHIAFSLPNLKKKQFVKPTSFINQMDKYEQKADITLVDEAHLLLTKEDSYNNFRYDNQLDEIIKRSNITVVIFDSKQVLKLKSYWNNQLLNEITKNYNAETFTLTDQFRMNASEDIVDWVDHFVNKRLLPVPTQKEENFELKIFEDPEVFKKAIFEKNERYGLSRIVSTFDYLHKKDGQTYYVDEDGINMPWNVTHENTTWAEEADTIHEVGSIYTVQGFDLNYVGVVLGPSVTYDPDKDSLVIKPEKYKDKGAFASRKDKTEAENEALKEKVILNSINVLMKRGMRGLYIYATEPELREKLIELYNKELK</sequence>
<dbReference type="CDD" id="cd10439">
    <property type="entry name" value="GIY-YIG_COG3410"/>
    <property type="match status" value="1"/>
</dbReference>
<organism evidence="2 3">
    <name type="scientific">Salimicrobium halophilum</name>
    <dbReference type="NCBI Taxonomy" id="86666"/>
    <lineage>
        <taxon>Bacteria</taxon>
        <taxon>Bacillati</taxon>
        <taxon>Bacillota</taxon>
        <taxon>Bacilli</taxon>
        <taxon>Bacillales</taxon>
        <taxon>Bacillaceae</taxon>
        <taxon>Salimicrobium</taxon>
    </lineage>
</organism>
<dbReference type="Pfam" id="PF01541">
    <property type="entry name" value="GIY-YIG"/>
    <property type="match status" value="1"/>
</dbReference>
<dbReference type="AlphaFoldDB" id="A0A1G8UVN7"/>
<dbReference type="OrthoDB" id="3193269at2"/>
<name>A0A1G8UVN7_9BACI</name>
<dbReference type="STRING" id="86666.SAMN04490247_2425"/>
<dbReference type="InterPro" id="IPR000305">
    <property type="entry name" value="GIY-YIG_endonuc"/>
</dbReference>
<dbReference type="Proteomes" id="UP000199225">
    <property type="component" value="Unassembled WGS sequence"/>
</dbReference>
<proteinExistence type="predicted"/>
<dbReference type="SUPFAM" id="SSF52540">
    <property type="entry name" value="P-loop containing nucleoside triphosphate hydrolases"/>
    <property type="match status" value="1"/>
</dbReference>
<dbReference type="InterPro" id="IPR027417">
    <property type="entry name" value="P-loop_NTPase"/>
</dbReference>
<dbReference type="PROSITE" id="PS50164">
    <property type="entry name" value="GIY_YIG"/>
    <property type="match status" value="1"/>
</dbReference>
<evidence type="ECO:0000313" key="2">
    <source>
        <dbReference type="EMBL" id="SDJ57789.1"/>
    </source>
</evidence>
<gene>
    <name evidence="2" type="ORF">SAMN04490247_2425</name>
</gene>
<dbReference type="SUPFAM" id="SSF82771">
    <property type="entry name" value="GIY-YIG endonuclease"/>
    <property type="match status" value="1"/>
</dbReference>
<dbReference type="Pfam" id="PF09848">
    <property type="entry name" value="SLFN-g3_helicase"/>
    <property type="match status" value="1"/>
</dbReference>
<accession>A0A1G8UVN7</accession>
<dbReference type="Gene3D" id="3.40.50.300">
    <property type="entry name" value="P-loop containing nucleotide triphosphate hydrolases"/>
    <property type="match status" value="1"/>
</dbReference>
<reference evidence="3" key="1">
    <citation type="submission" date="2016-10" db="EMBL/GenBank/DDBJ databases">
        <authorList>
            <person name="Varghese N."/>
            <person name="Submissions S."/>
        </authorList>
    </citation>
    <scope>NUCLEOTIDE SEQUENCE [LARGE SCALE GENOMIC DNA]</scope>
    <source>
        <strain evidence="3">DSM 4771</strain>
    </source>
</reference>
<evidence type="ECO:0000259" key="1">
    <source>
        <dbReference type="PROSITE" id="PS50164"/>
    </source>
</evidence>
<keyword evidence="3" id="KW-1185">Reference proteome</keyword>
<dbReference type="InterPro" id="IPR018647">
    <property type="entry name" value="SLFN_3-like_DNA/RNA_helicase"/>
</dbReference>
<dbReference type="RefSeq" id="WP_093194125.1">
    <property type="nucleotide sequence ID" value="NZ_FNEV01000007.1"/>
</dbReference>
<evidence type="ECO:0000313" key="3">
    <source>
        <dbReference type="Proteomes" id="UP000199225"/>
    </source>
</evidence>